<gene>
    <name evidence="6" type="ORF">SAMN02745117_01195</name>
</gene>
<evidence type="ECO:0000313" key="6">
    <source>
        <dbReference type="EMBL" id="SHF01699.1"/>
    </source>
</evidence>
<dbReference type="EMBL" id="FQUZ01000011">
    <property type="protein sequence ID" value="SHF01699.1"/>
    <property type="molecule type" value="Genomic_DNA"/>
</dbReference>
<dbReference type="Gene3D" id="3.30.429.10">
    <property type="entry name" value="Macrophage Migration Inhibitory Factor"/>
    <property type="match status" value="1"/>
</dbReference>
<evidence type="ECO:0000256" key="1">
    <source>
        <dbReference type="ARBA" id="ARBA00006723"/>
    </source>
</evidence>
<dbReference type="OrthoDB" id="8527422at2"/>
<evidence type="ECO:0000256" key="2">
    <source>
        <dbReference type="ARBA" id="ARBA00023235"/>
    </source>
</evidence>
<feature type="active site" description="Proton acceptor; via imino nitrogen" evidence="3">
    <location>
        <position position="2"/>
    </location>
</feature>
<evidence type="ECO:0000313" key="7">
    <source>
        <dbReference type="Proteomes" id="UP000184327"/>
    </source>
</evidence>
<dbReference type="NCBIfam" id="NF002571">
    <property type="entry name" value="PRK02220.1"/>
    <property type="match status" value="1"/>
</dbReference>
<dbReference type="InterPro" id="IPR004370">
    <property type="entry name" value="4-OT-like_dom"/>
</dbReference>
<evidence type="ECO:0000256" key="3">
    <source>
        <dbReference type="PIRSR" id="PIRSR618191-1"/>
    </source>
</evidence>
<evidence type="ECO:0000259" key="5">
    <source>
        <dbReference type="Pfam" id="PF01361"/>
    </source>
</evidence>
<comment type="similarity">
    <text evidence="1 4">Belongs to the 4-oxalocrotonate tautomerase family.</text>
</comment>
<accession>A0A1M4Y7Q4</accession>
<dbReference type="AlphaFoldDB" id="A0A1M4Y7Q4"/>
<sequence length="70" mass="7709">MPIIEFHLMEGRTVEQKRQLCAAVTRSVVDTLGVRPEQVRILIHTLTPEHFSVGGITAADKAAQAAQQNE</sequence>
<keyword evidence="7" id="KW-1185">Reference proteome</keyword>
<keyword evidence="2 4" id="KW-0413">Isomerase</keyword>
<reference evidence="6 7" key="1">
    <citation type="submission" date="2016-11" db="EMBL/GenBank/DDBJ databases">
        <authorList>
            <person name="Jaros S."/>
            <person name="Januszkiewicz K."/>
            <person name="Wedrychowicz H."/>
        </authorList>
    </citation>
    <scope>NUCLEOTIDE SEQUENCE [LARGE SCALE GENOMIC DNA]</scope>
    <source>
        <strain evidence="6 7">DSM 16112</strain>
    </source>
</reference>
<dbReference type="Proteomes" id="UP000184327">
    <property type="component" value="Unassembled WGS sequence"/>
</dbReference>
<dbReference type="STRING" id="1122156.SAMN02745117_01195"/>
<dbReference type="RefSeq" id="WP_084522935.1">
    <property type="nucleotide sequence ID" value="NZ_FQUZ01000011.1"/>
</dbReference>
<dbReference type="Pfam" id="PF01361">
    <property type="entry name" value="Tautomerase"/>
    <property type="match status" value="1"/>
</dbReference>
<dbReference type="GO" id="GO:0016853">
    <property type="term" value="F:isomerase activity"/>
    <property type="evidence" value="ECO:0007669"/>
    <property type="project" value="UniProtKB-UniRule"/>
</dbReference>
<dbReference type="PANTHER" id="PTHR35530">
    <property type="entry name" value="TAUTOMERASE-RELATED"/>
    <property type="match status" value="1"/>
</dbReference>
<evidence type="ECO:0000256" key="4">
    <source>
        <dbReference type="RuleBase" id="RU362032"/>
    </source>
</evidence>
<feature type="domain" description="4-oxalocrotonate tautomerase-like" evidence="5">
    <location>
        <begin position="2"/>
        <end position="55"/>
    </location>
</feature>
<dbReference type="InterPro" id="IPR018191">
    <property type="entry name" value="4-OT"/>
</dbReference>
<protein>
    <recommendedName>
        <fullName evidence="4">Tautomerase</fullName>
        <ecNumber evidence="4">5.3.2.-</ecNumber>
    </recommendedName>
</protein>
<dbReference type="SUPFAM" id="SSF55331">
    <property type="entry name" value="Tautomerase/MIF"/>
    <property type="match status" value="1"/>
</dbReference>
<name>A0A1M4Y7Q4_9BURK</name>
<dbReference type="PANTHER" id="PTHR35530:SF1">
    <property type="entry name" value="2-HYDROXYMUCONATE TAUTOMERASE"/>
    <property type="match status" value="1"/>
</dbReference>
<dbReference type="InterPro" id="IPR014347">
    <property type="entry name" value="Tautomerase/MIF_sf"/>
</dbReference>
<dbReference type="NCBIfam" id="TIGR00013">
    <property type="entry name" value="taut"/>
    <property type="match status" value="1"/>
</dbReference>
<dbReference type="EC" id="5.3.2.-" evidence="4"/>
<proteinExistence type="inferred from homology"/>
<organism evidence="6 7">
    <name type="scientific">Lampropedia hyalina DSM 16112</name>
    <dbReference type="NCBI Taxonomy" id="1122156"/>
    <lineage>
        <taxon>Bacteria</taxon>
        <taxon>Pseudomonadati</taxon>
        <taxon>Pseudomonadota</taxon>
        <taxon>Betaproteobacteria</taxon>
        <taxon>Burkholderiales</taxon>
        <taxon>Comamonadaceae</taxon>
        <taxon>Lampropedia</taxon>
    </lineage>
</organism>